<evidence type="ECO:0000313" key="2">
    <source>
        <dbReference type="Proteomes" id="UP000255224"/>
    </source>
</evidence>
<accession>A0A376DQR5</accession>
<gene>
    <name evidence="1" type="ORF">NCTC13533_00918</name>
</gene>
<dbReference type="RefSeq" id="WP_181876047.1">
    <property type="nucleotide sequence ID" value="NZ_UFVQ01000003.1"/>
</dbReference>
<dbReference type="Proteomes" id="UP000255224">
    <property type="component" value="Unassembled WGS sequence"/>
</dbReference>
<evidence type="ECO:0000313" key="1">
    <source>
        <dbReference type="EMBL" id="STC93570.1"/>
    </source>
</evidence>
<proteinExistence type="predicted"/>
<protein>
    <submittedName>
        <fullName evidence="1">Uncharacterized protein</fullName>
    </submittedName>
</protein>
<reference evidence="1 2" key="1">
    <citation type="submission" date="2018-06" db="EMBL/GenBank/DDBJ databases">
        <authorList>
            <consortium name="Pathogen Informatics"/>
            <person name="Doyle S."/>
        </authorList>
    </citation>
    <scope>NUCLEOTIDE SEQUENCE [LARGE SCALE GENOMIC DNA]</scope>
    <source>
        <strain evidence="1 2">NCTC13533</strain>
    </source>
</reference>
<name>A0A376DQR5_CHRCU</name>
<dbReference type="EMBL" id="UFVQ01000003">
    <property type="protein sequence ID" value="STC93570.1"/>
    <property type="molecule type" value="Genomic_DNA"/>
</dbReference>
<dbReference type="AlphaFoldDB" id="A0A376DQR5"/>
<sequence>MKKLLSIFCIILVQSSVYGQKDQYRLLIKTWNFLKYYHPDLASAKKDADSLFLTTVEKVNDQSDANSVIKVLTENLNHKFSGTPVNDQEKDILSANQDFKWYQKNKKISTENKALLKDIYDHRFISDTGGKTKARR</sequence>
<organism evidence="1 2">
    <name type="scientific">Chryseobacterium carnipullorum</name>
    <dbReference type="NCBI Taxonomy" id="1124835"/>
    <lineage>
        <taxon>Bacteria</taxon>
        <taxon>Pseudomonadati</taxon>
        <taxon>Bacteroidota</taxon>
        <taxon>Flavobacteriia</taxon>
        <taxon>Flavobacteriales</taxon>
        <taxon>Weeksellaceae</taxon>
        <taxon>Chryseobacterium group</taxon>
        <taxon>Chryseobacterium</taxon>
    </lineage>
</organism>